<keyword evidence="2" id="KW-1185">Reference proteome</keyword>
<dbReference type="Proteomes" id="UP000626210">
    <property type="component" value="Unassembled WGS sequence"/>
</dbReference>
<sequence>MEPTLYFHPLASDWWKALIALYASGIAFTPRVVDQAKPWLGLFPYREAVPARSL</sequence>
<dbReference type="EMBL" id="BMYK01000004">
    <property type="protein sequence ID" value="GHC76814.1"/>
    <property type="molecule type" value="Genomic_DNA"/>
</dbReference>
<reference evidence="2" key="1">
    <citation type="journal article" date="2019" name="Int. J. Syst. Evol. Microbiol.">
        <title>The Global Catalogue of Microorganisms (GCM) 10K type strain sequencing project: providing services to taxonomists for standard genome sequencing and annotation.</title>
        <authorList>
            <consortium name="The Broad Institute Genomics Platform"/>
            <consortium name="The Broad Institute Genome Sequencing Center for Infectious Disease"/>
            <person name="Wu L."/>
            <person name="Ma J."/>
        </authorList>
    </citation>
    <scope>NUCLEOTIDE SEQUENCE [LARGE SCALE GENOMIC DNA]</scope>
    <source>
        <strain evidence="2">KCTC 23314</strain>
    </source>
</reference>
<gene>
    <name evidence="1" type="ORF">GCM10007320_15860</name>
</gene>
<evidence type="ECO:0000313" key="1">
    <source>
        <dbReference type="EMBL" id="GHC76814.1"/>
    </source>
</evidence>
<accession>A0ABQ3FZ75</accession>
<proteinExistence type="predicted"/>
<protein>
    <submittedName>
        <fullName evidence="1">Uncharacterized protein</fullName>
    </submittedName>
</protein>
<comment type="caution">
    <text evidence="1">The sequence shown here is derived from an EMBL/GenBank/DDBJ whole genome shotgun (WGS) entry which is preliminary data.</text>
</comment>
<name>A0ABQ3FZ75_9BURK</name>
<organism evidence="1 2">
    <name type="scientific">Pseudorhodoferax aquiterrae</name>
    <dbReference type="NCBI Taxonomy" id="747304"/>
    <lineage>
        <taxon>Bacteria</taxon>
        <taxon>Pseudomonadati</taxon>
        <taxon>Pseudomonadota</taxon>
        <taxon>Betaproteobacteria</taxon>
        <taxon>Burkholderiales</taxon>
        <taxon>Comamonadaceae</taxon>
    </lineage>
</organism>
<dbReference type="RefSeq" id="WP_189686430.1">
    <property type="nucleotide sequence ID" value="NZ_BMYK01000004.1"/>
</dbReference>
<evidence type="ECO:0000313" key="2">
    <source>
        <dbReference type="Proteomes" id="UP000626210"/>
    </source>
</evidence>